<evidence type="ECO:0000313" key="1">
    <source>
        <dbReference type="EMBL" id="CAH1407065.1"/>
    </source>
</evidence>
<dbReference type="AlphaFoldDB" id="A0A9P0MWN2"/>
<evidence type="ECO:0000313" key="2">
    <source>
        <dbReference type="Proteomes" id="UP001152798"/>
    </source>
</evidence>
<keyword evidence="2" id="KW-1185">Reference proteome</keyword>
<sequence>MEVIDSFDKVFKSAAASIFMNGIKVVDGTRFLLKRKITTHKKRGRELRVERVVRGRRREKKWIQEIGRPSLKK</sequence>
<protein>
    <submittedName>
        <fullName evidence="1">Uncharacterized protein</fullName>
    </submittedName>
</protein>
<dbReference type="EMBL" id="OV725083">
    <property type="protein sequence ID" value="CAH1407065.1"/>
    <property type="molecule type" value="Genomic_DNA"/>
</dbReference>
<proteinExistence type="predicted"/>
<organism evidence="1 2">
    <name type="scientific">Nezara viridula</name>
    <name type="common">Southern green stink bug</name>
    <name type="synonym">Cimex viridulus</name>
    <dbReference type="NCBI Taxonomy" id="85310"/>
    <lineage>
        <taxon>Eukaryota</taxon>
        <taxon>Metazoa</taxon>
        <taxon>Ecdysozoa</taxon>
        <taxon>Arthropoda</taxon>
        <taxon>Hexapoda</taxon>
        <taxon>Insecta</taxon>
        <taxon>Pterygota</taxon>
        <taxon>Neoptera</taxon>
        <taxon>Paraneoptera</taxon>
        <taxon>Hemiptera</taxon>
        <taxon>Heteroptera</taxon>
        <taxon>Panheteroptera</taxon>
        <taxon>Pentatomomorpha</taxon>
        <taxon>Pentatomoidea</taxon>
        <taxon>Pentatomidae</taxon>
        <taxon>Pentatominae</taxon>
        <taxon>Nezara</taxon>
    </lineage>
</organism>
<reference evidence="1" key="1">
    <citation type="submission" date="2022-01" db="EMBL/GenBank/DDBJ databases">
        <authorList>
            <person name="King R."/>
        </authorList>
    </citation>
    <scope>NUCLEOTIDE SEQUENCE</scope>
</reference>
<name>A0A9P0MWN2_NEZVI</name>
<dbReference type="Proteomes" id="UP001152798">
    <property type="component" value="Chromosome 7"/>
</dbReference>
<gene>
    <name evidence="1" type="ORF">NEZAVI_LOCUS14874</name>
</gene>
<accession>A0A9P0MWN2</accession>